<feature type="region of interest" description="Disordered" evidence="3">
    <location>
        <begin position="175"/>
        <end position="214"/>
    </location>
</feature>
<dbReference type="InterPro" id="IPR009071">
    <property type="entry name" value="HMG_box_dom"/>
</dbReference>
<proteinExistence type="predicted"/>
<gene>
    <name evidence="5" type="ORF">ACOF00016_LOCUS6666</name>
</gene>
<protein>
    <recommendedName>
        <fullName evidence="4">HMG box domain-containing protein</fullName>
    </recommendedName>
</protein>
<name>A0A7S3L2L1_9STRA</name>
<evidence type="ECO:0000256" key="1">
    <source>
        <dbReference type="ARBA" id="ARBA00023125"/>
    </source>
</evidence>
<keyword evidence="2" id="KW-0539">Nucleus</keyword>
<dbReference type="GO" id="GO:0003677">
    <property type="term" value="F:DNA binding"/>
    <property type="evidence" value="ECO:0007669"/>
    <property type="project" value="UniProtKB-UniRule"/>
</dbReference>
<dbReference type="AlphaFoldDB" id="A0A7S3L2L1"/>
<dbReference type="GO" id="GO:0005634">
    <property type="term" value="C:nucleus"/>
    <property type="evidence" value="ECO:0007669"/>
    <property type="project" value="UniProtKB-UniRule"/>
</dbReference>
<dbReference type="EMBL" id="HBIM01007840">
    <property type="protein sequence ID" value="CAE0408964.1"/>
    <property type="molecule type" value="Transcribed_RNA"/>
</dbReference>
<evidence type="ECO:0000313" key="5">
    <source>
        <dbReference type="EMBL" id="CAE0408964.1"/>
    </source>
</evidence>
<dbReference type="SMART" id="SM00398">
    <property type="entry name" value="HMG"/>
    <property type="match status" value="1"/>
</dbReference>
<reference evidence="5" key="1">
    <citation type="submission" date="2021-01" db="EMBL/GenBank/DDBJ databases">
        <authorList>
            <person name="Corre E."/>
            <person name="Pelletier E."/>
            <person name="Niang G."/>
            <person name="Scheremetjew M."/>
            <person name="Finn R."/>
            <person name="Kale V."/>
            <person name="Holt S."/>
            <person name="Cochrane G."/>
            <person name="Meng A."/>
            <person name="Brown T."/>
            <person name="Cohen L."/>
        </authorList>
    </citation>
    <scope>NUCLEOTIDE SEQUENCE</scope>
    <source>
        <strain evidence="5">CCMP127</strain>
    </source>
</reference>
<accession>A0A7S3L2L1</accession>
<feature type="DNA-binding region" description="HMG box" evidence="2">
    <location>
        <begin position="51"/>
        <end position="152"/>
    </location>
</feature>
<evidence type="ECO:0000256" key="2">
    <source>
        <dbReference type="PROSITE-ProRule" id="PRU00267"/>
    </source>
</evidence>
<keyword evidence="1 2" id="KW-0238">DNA-binding</keyword>
<feature type="compositionally biased region" description="Acidic residues" evidence="3">
    <location>
        <begin position="348"/>
        <end position="359"/>
    </location>
</feature>
<dbReference type="CDD" id="cd00084">
    <property type="entry name" value="HMG-box_SF"/>
    <property type="match status" value="1"/>
</dbReference>
<evidence type="ECO:0000259" key="4">
    <source>
        <dbReference type="PROSITE" id="PS50118"/>
    </source>
</evidence>
<dbReference type="Gene3D" id="1.10.30.10">
    <property type="entry name" value="High mobility group box domain"/>
    <property type="match status" value="1"/>
</dbReference>
<sequence>MSFESYNLGDISSYNHIVLDNTWNPSSATTLMAPATSGMPIGNTEAEEDQPKRPLSAYNIFFQVERQRLIGEETVEGSYSRAEVYSVCLDKATRIEKSKRPHRKMHGRISFIELAKSIASKWRSLDAPERKLFEERADDEKRKYAIELEDWLMRQVPTQPVKKRLSALRRGSLSKYIQGREHKQQQPQRVEPRNPPPPPMDSHLSRLAPQHDSPNVAAVITPESSRRSSSVSLVHYQVQPQQHPQPPHRTCPHSQQMERGRNLERLYRMQLQLYNEQMRIQAECNQNRHQLQAQISSPFASFQEQHQDHFNVEPQHPLSSPEAMVPYNDFTEDDTYTDHGSSSLLYVADEEEEEEEELEGERPISLLHGNDPFA</sequence>
<feature type="region of interest" description="Disordered" evidence="3">
    <location>
        <begin position="327"/>
        <end position="374"/>
    </location>
</feature>
<dbReference type="InterPro" id="IPR050342">
    <property type="entry name" value="HMGB"/>
</dbReference>
<evidence type="ECO:0000256" key="3">
    <source>
        <dbReference type="SAM" id="MobiDB-lite"/>
    </source>
</evidence>
<dbReference type="SUPFAM" id="SSF47095">
    <property type="entry name" value="HMG-box"/>
    <property type="match status" value="1"/>
</dbReference>
<dbReference type="InterPro" id="IPR036910">
    <property type="entry name" value="HMG_box_dom_sf"/>
</dbReference>
<organism evidence="5">
    <name type="scientific">Amphora coffeiformis</name>
    <dbReference type="NCBI Taxonomy" id="265554"/>
    <lineage>
        <taxon>Eukaryota</taxon>
        <taxon>Sar</taxon>
        <taxon>Stramenopiles</taxon>
        <taxon>Ochrophyta</taxon>
        <taxon>Bacillariophyta</taxon>
        <taxon>Bacillariophyceae</taxon>
        <taxon>Bacillariophycidae</taxon>
        <taxon>Thalassiophysales</taxon>
        <taxon>Catenulaceae</taxon>
        <taxon>Amphora</taxon>
    </lineage>
</organism>
<dbReference type="Pfam" id="PF09011">
    <property type="entry name" value="HMG_box_2"/>
    <property type="match status" value="1"/>
</dbReference>
<feature type="domain" description="HMG box" evidence="4">
    <location>
        <begin position="51"/>
        <end position="152"/>
    </location>
</feature>
<dbReference type="PANTHER" id="PTHR48112:SF15">
    <property type="entry name" value="HMG BOX DOMAIN-CONTAINING PROTEIN"/>
    <property type="match status" value="1"/>
</dbReference>
<dbReference type="PANTHER" id="PTHR48112">
    <property type="entry name" value="HIGH MOBILITY GROUP PROTEIN DSP1"/>
    <property type="match status" value="1"/>
</dbReference>
<dbReference type="PROSITE" id="PS50118">
    <property type="entry name" value="HMG_BOX_2"/>
    <property type="match status" value="1"/>
</dbReference>